<dbReference type="GO" id="GO:0005975">
    <property type="term" value="P:carbohydrate metabolic process"/>
    <property type="evidence" value="ECO:0007669"/>
    <property type="project" value="UniProtKB-ARBA"/>
</dbReference>
<feature type="domain" description="PKD" evidence="1">
    <location>
        <begin position="438"/>
        <end position="489"/>
    </location>
</feature>
<reference evidence="2 3" key="1">
    <citation type="submission" date="2018-08" db="EMBL/GenBank/DDBJ databases">
        <title>Isolation, diversity and antifungal activity of Actinobacteria from wheat.</title>
        <authorList>
            <person name="Han C."/>
        </authorList>
    </citation>
    <scope>NUCLEOTIDE SEQUENCE [LARGE SCALE GENOMIC DNA]</scope>
    <source>
        <strain evidence="2 3">NEAU-YY421</strain>
    </source>
</reference>
<evidence type="ECO:0000313" key="2">
    <source>
        <dbReference type="EMBL" id="RFU83602.1"/>
    </source>
</evidence>
<dbReference type="InterPro" id="IPR035986">
    <property type="entry name" value="PKD_dom_sf"/>
</dbReference>
<dbReference type="EMBL" id="QUAK01000194">
    <property type="protein sequence ID" value="RFU83602.1"/>
    <property type="molecule type" value="Genomic_DNA"/>
</dbReference>
<proteinExistence type="predicted"/>
<dbReference type="RefSeq" id="WP_128558758.1">
    <property type="nucleotide sequence ID" value="NZ_QUAK01000194.1"/>
</dbReference>
<name>A0A372LY67_9ACTN</name>
<dbReference type="PROSITE" id="PS50093">
    <property type="entry name" value="PKD"/>
    <property type="match status" value="1"/>
</dbReference>
<dbReference type="Proteomes" id="UP000263094">
    <property type="component" value="Unassembled WGS sequence"/>
</dbReference>
<dbReference type="AlphaFoldDB" id="A0A372LY67"/>
<protein>
    <recommendedName>
        <fullName evidence="1">PKD domain-containing protein</fullName>
    </recommendedName>
</protein>
<keyword evidence="3" id="KW-1185">Reference proteome</keyword>
<sequence length="489" mass="51451">MPSKCATFAGAAMLRFTRLDNCCRPSYGECGSVVTDGVISMTISSEVEDGDTNTVTKINGKACATSKTDDVFQYATVEIEFCVLDPDVVTMMNANWPKVYDAFGNVVGFDVTSELGGANFALEVWPQYAQSDDTDACSGEEAGEGGQGYLLFPCLSGGAPDDIEINGEDNTSFTFSGNTKASTGGWASGPYQVQLDENGVPGGLVTPVPAGAHYRVMTAIDVAPPEPPEECGCEELIRPTPPPAELQVTGVAGENPRQSVRIRPNNHGFGAVIINWGDNTPETNANDGIWTTHKYAADGDYTITVRDAQTPGVVTSLQVTVPLGPDEPQLTLTADDPDDRMAVTAQIVMPAHAPKKGTIAWGDGTPQEEFEAAEDGTINLVHTYARPNIYTVTVQRTDVTTFRARAAVTVPVAEPPTATVATAALVATMTIDNHGNGPTTIAWGDGKTSDGPDQGTAEHTYTEAGTYQARVTSKVNPASGVNVEVTVTA</sequence>
<dbReference type="InterPro" id="IPR013783">
    <property type="entry name" value="Ig-like_fold"/>
</dbReference>
<accession>A0A372LY67</accession>
<dbReference type="SUPFAM" id="SSF49299">
    <property type="entry name" value="PKD domain"/>
    <property type="match status" value="1"/>
</dbReference>
<dbReference type="Gene3D" id="2.60.40.10">
    <property type="entry name" value="Immunoglobulins"/>
    <property type="match status" value="1"/>
</dbReference>
<dbReference type="InterPro" id="IPR000601">
    <property type="entry name" value="PKD_dom"/>
</dbReference>
<organism evidence="2 3">
    <name type="scientific">Streptomyces triticagri</name>
    <dbReference type="NCBI Taxonomy" id="2293568"/>
    <lineage>
        <taxon>Bacteria</taxon>
        <taxon>Bacillati</taxon>
        <taxon>Actinomycetota</taxon>
        <taxon>Actinomycetes</taxon>
        <taxon>Kitasatosporales</taxon>
        <taxon>Streptomycetaceae</taxon>
        <taxon>Streptomyces</taxon>
    </lineage>
</organism>
<comment type="caution">
    <text evidence="2">The sequence shown here is derived from an EMBL/GenBank/DDBJ whole genome shotgun (WGS) entry which is preliminary data.</text>
</comment>
<evidence type="ECO:0000313" key="3">
    <source>
        <dbReference type="Proteomes" id="UP000263094"/>
    </source>
</evidence>
<gene>
    <name evidence="2" type="ORF">DY218_27225</name>
</gene>
<evidence type="ECO:0000259" key="1">
    <source>
        <dbReference type="PROSITE" id="PS50093"/>
    </source>
</evidence>
<dbReference type="OrthoDB" id="4578848at2"/>